<dbReference type="InterPro" id="IPR002347">
    <property type="entry name" value="SDR_fam"/>
</dbReference>
<dbReference type="AlphaFoldDB" id="A0A7S1ETL1"/>
<dbReference type="PRINTS" id="PR00080">
    <property type="entry name" value="SDRFAMILY"/>
</dbReference>
<reference evidence="6" key="1">
    <citation type="submission" date="2021-01" db="EMBL/GenBank/DDBJ databases">
        <authorList>
            <person name="Corre E."/>
            <person name="Pelletier E."/>
            <person name="Niang G."/>
            <person name="Scheremetjew M."/>
            <person name="Finn R."/>
            <person name="Kale V."/>
            <person name="Holt S."/>
            <person name="Cochrane G."/>
            <person name="Meng A."/>
            <person name="Brown T."/>
            <person name="Cohen L."/>
        </authorList>
    </citation>
    <scope>NUCLEOTIDE SEQUENCE</scope>
    <source>
        <strain evidence="6">CCMP3278</strain>
    </source>
</reference>
<dbReference type="Gene3D" id="3.40.50.720">
    <property type="entry name" value="NAD(P)-binding Rossmann-like Domain"/>
    <property type="match status" value="1"/>
</dbReference>
<keyword evidence="2" id="KW-0560">Oxidoreductase</keyword>
<dbReference type="Pfam" id="PF13561">
    <property type="entry name" value="adh_short_C2"/>
    <property type="match status" value="1"/>
</dbReference>
<dbReference type="PANTHER" id="PTHR43296">
    <property type="entry name" value="PEROXISOMAL 2,4-DIENOYL-COA REDUCTASE"/>
    <property type="match status" value="1"/>
</dbReference>
<gene>
    <name evidence="6" type="ORF">TOLI1172_LOCUS8229</name>
</gene>
<dbReference type="CDD" id="cd05369">
    <property type="entry name" value="TER_DECR_SDR_a"/>
    <property type="match status" value="1"/>
</dbReference>
<dbReference type="InterPro" id="IPR045017">
    <property type="entry name" value="DECR2-like"/>
</dbReference>
<evidence type="ECO:0000256" key="3">
    <source>
        <dbReference type="ARBA" id="ARBA00026117"/>
    </source>
</evidence>
<dbReference type="GO" id="GO:0009062">
    <property type="term" value="P:fatty acid catabolic process"/>
    <property type="evidence" value="ECO:0007669"/>
    <property type="project" value="InterPro"/>
</dbReference>
<dbReference type="InterPro" id="IPR036291">
    <property type="entry name" value="NAD(P)-bd_dom_sf"/>
</dbReference>
<evidence type="ECO:0000256" key="1">
    <source>
        <dbReference type="ARBA" id="ARBA00022857"/>
    </source>
</evidence>
<proteinExistence type="predicted"/>
<name>A0A7S1ETL1_9RHOD</name>
<evidence type="ECO:0000313" key="6">
    <source>
        <dbReference type="EMBL" id="CAD8823831.1"/>
    </source>
</evidence>
<keyword evidence="1" id="KW-0521">NADP</keyword>
<evidence type="ECO:0000256" key="2">
    <source>
        <dbReference type="ARBA" id="ARBA00023002"/>
    </source>
</evidence>
<comment type="catalytic activity">
    <reaction evidence="4">
        <text>a (2E,4E)-dienoyl-CoA + NADPH + H(+) = a 4,5-saturated-(3E)-enoyl-CoA + NADP(+)</text>
        <dbReference type="Rhea" id="RHEA:45912"/>
        <dbReference type="ChEBI" id="CHEBI:15378"/>
        <dbReference type="ChEBI" id="CHEBI:57783"/>
        <dbReference type="ChEBI" id="CHEBI:58349"/>
        <dbReference type="ChEBI" id="CHEBI:85101"/>
        <dbReference type="ChEBI" id="CHEBI:85493"/>
        <dbReference type="EC" id="1.3.1.124"/>
    </reaction>
</comment>
<sequence>MGDDVTCSENYSSVFRDDALEGKVAFISGGGTGICFRITEALMRHGCHVAIGSRRIQVVERAAKLLNESALSRNSNAQCLALSLDVRSKASVESAMASTIQKFGKLDILVNGAAGNFLCEAEKLSENAWNTVVDIDLNGTFRCCQAAFRQAFQKNGGIIINITATLHWNGELLQAHAGSAKAGIEALSKHLANEWGVYGVRVNNIAPGPIADTTGFRKLGGELPEKYRNQWLQKLALKRFGSTHEVAQAAVFLASDASTYVTGSTVAVDGGSWFFGGGLVAEHMREHLRKSKL</sequence>
<protein>
    <recommendedName>
        <fullName evidence="3">2,4-dienoyl-CoA reductase [(3E)-enoyl-CoA-producing]</fullName>
        <ecNumber evidence="3">1.3.1.124</ecNumber>
    </recommendedName>
</protein>
<dbReference type="PANTHER" id="PTHR43296:SF2">
    <property type="entry name" value="PEROXISOMAL 2,4-DIENOYL-COA REDUCTASE [(3E)-ENOYL-COA-PRODUCING]"/>
    <property type="match status" value="1"/>
</dbReference>
<dbReference type="SUPFAM" id="SSF51735">
    <property type="entry name" value="NAD(P)-binding Rossmann-fold domains"/>
    <property type="match status" value="1"/>
</dbReference>
<organism evidence="6">
    <name type="scientific">Timspurckia oligopyrenoides</name>
    <dbReference type="NCBI Taxonomy" id="708627"/>
    <lineage>
        <taxon>Eukaryota</taxon>
        <taxon>Rhodophyta</taxon>
        <taxon>Bangiophyceae</taxon>
        <taxon>Porphyridiales</taxon>
        <taxon>Porphyridiaceae</taxon>
        <taxon>Timspurckia</taxon>
    </lineage>
</organism>
<evidence type="ECO:0000256" key="4">
    <source>
        <dbReference type="ARBA" id="ARBA00048009"/>
    </source>
</evidence>
<dbReference type="EC" id="1.3.1.124" evidence="3"/>
<dbReference type="PRINTS" id="PR00081">
    <property type="entry name" value="GDHRDH"/>
</dbReference>
<dbReference type="EMBL" id="HBFP01011391">
    <property type="protein sequence ID" value="CAD8823831.1"/>
    <property type="molecule type" value="Transcribed_RNA"/>
</dbReference>
<dbReference type="FunFam" id="3.40.50.720:FF:000084">
    <property type="entry name" value="Short-chain dehydrogenase reductase"/>
    <property type="match status" value="1"/>
</dbReference>
<comment type="catalytic activity">
    <reaction evidence="5">
        <text>a (2E,4Z)-dienoyl-CoA + NADPH + H(+) = a 4,5-saturated-(3E)-enoyl-CoA + NADP(+)</text>
        <dbReference type="Rhea" id="RHEA:61892"/>
        <dbReference type="ChEBI" id="CHEBI:15378"/>
        <dbReference type="ChEBI" id="CHEBI:57783"/>
        <dbReference type="ChEBI" id="CHEBI:58349"/>
        <dbReference type="ChEBI" id="CHEBI:85099"/>
        <dbReference type="ChEBI" id="CHEBI:85493"/>
        <dbReference type="EC" id="1.3.1.124"/>
    </reaction>
</comment>
<evidence type="ECO:0000256" key="5">
    <source>
        <dbReference type="ARBA" id="ARBA00048340"/>
    </source>
</evidence>
<dbReference type="GO" id="GO:0005777">
    <property type="term" value="C:peroxisome"/>
    <property type="evidence" value="ECO:0007669"/>
    <property type="project" value="TreeGrafter"/>
</dbReference>
<accession>A0A7S1ETL1</accession>
<dbReference type="GO" id="GO:0008670">
    <property type="term" value="F:2,4-dienoyl-CoA reductase (NADPH) activity"/>
    <property type="evidence" value="ECO:0007669"/>
    <property type="project" value="InterPro"/>
</dbReference>